<feature type="compositionally biased region" description="Low complexity" evidence="2">
    <location>
        <begin position="501"/>
        <end position="511"/>
    </location>
</feature>
<feature type="compositionally biased region" description="Basic residues" evidence="2">
    <location>
        <begin position="478"/>
        <end position="498"/>
    </location>
</feature>
<comment type="caution">
    <text evidence="4">The sequence shown here is derived from an EMBL/GenBank/DDBJ whole genome shotgun (WGS) entry which is preliminary data.</text>
</comment>
<keyword evidence="3" id="KW-0472">Membrane</keyword>
<dbReference type="Proteomes" id="UP000248148">
    <property type="component" value="Unassembled WGS sequence"/>
</dbReference>
<evidence type="ECO:0000256" key="1">
    <source>
        <dbReference type="SAM" id="Coils"/>
    </source>
</evidence>
<organism evidence="4 5">
    <name type="scientific">Rhodopseudomonas faecalis</name>
    <dbReference type="NCBI Taxonomy" id="99655"/>
    <lineage>
        <taxon>Bacteria</taxon>
        <taxon>Pseudomonadati</taxon>
        <taxon>Pseudomonadota</taxon>
        <taxon>Alphaproteobacteria</taxon>
        <taxon>Hyphomicrobiales</taxon>
        <taxon>Nitrobacteraceae</taxon>
        <taxon>Rhodopseudomonas</taxon>
    </lineage>
</organism>
<accession>A0A318TBL4</accession>
<dbReference type="AlphaFoldDB" id="A0A318TBL4"/>
<feature type="coiled-coil region" evidence="1">
    <location>
        <begin position="316"/>
        <end position="343"/>
    </location>
</feature>
<feature type="transmembrane region" description="Helical" evidence="3">
    <location>
        <begin position="57"/>
        <end position="74"/>
    </location>
</feature>
<dbReference type="RefSeq" id="WP_110782308.1">
    <property type="nucleotide sequence ID" value="NZ_QJTI01000026.1"/>
</dbReference>
<reference evidence="4 5" key="1">
    <citation type="submission" date="2018-06" db="EMBL/GenBank/DDBJ databases">
        <title>Genomic Encyclopedia of Archaeal and Bacterial Type Strains, Phase II (KMG-II): from individual species to whole genera.</title>
        <authorList>
            <person name="Goeker M."/>
        </authorList>
    </citation>
    <scope>NUCLEOTIDE SEQUENCE [LARGE SCALE GENOMIC DNA]</scope>
    <source>
        <strain evidence="4 5">JCM 11668</strain>
    </source>
</reference>
<feature type="transmembrane region" description="Helical" evidence="3">
    <location>
        <begin position="27"/>
        <end position="45"/>
    </location>
</feature>
<keyword evidence="3" id="KW-0812">Transmembrane</keyword>
<keyword evidence="5" id="KW-1185">Reference proteome</keyword>
<feature type="region of interest" description="Disordered" evidence="2">
    <location>
        <begin position="432"/>
        <end position="532"/>
    </location>
</feature>
<dbReference type="InterPro" id="IPR025519">
    <property type="entry name" value="DUF4407"/>
</dbReference>
<gene>
    <name evidence="4" type="ORF">BJ122_12629</name>
</gene>
<feature type="transmembrane region" description="Helical" evidence="3">
    <location>
        <begin position="112"/>
        <end position="135"/>
    </location>
</feature>
<evidence type="ECO:0000313" key="5">
    <source>
        <dbReference type="Proteomes" id="UP000248148"/>
    </source>
</evidence>
<sequence>MIRTVLNFVAGVDRKTLETCPATDKMWAAHLGFSLCLSFLVVLGVSFHATGYMIDNITTRALVALVIALTVLMFDRALCQSDWFYQGSFWNGNPSPQSSAEARQSTWRFGRIAIRLVLSLGLAWVIAMFLELAIFSGTINDKIERDRVAANQPIFQKIAQYDAQLGAEIDRRRDASANLEGLLQAALHETPPIDPAALARSENVEQQIKALMVREGELRAEQRQIEQTVQRYAADMNAEEFGQKNTPTNSGRAGTGPRYEFAKRQKEIFQAQSAAREAEIAQLQAKGDELRAVQARIAAEAEQTRDRERATIAAKRDALQLQVNAARAEIKQLETDRATAVEDFRRKVMTESYYQEKKDKADPLTRMAAYQELKNDPKDGGTIALFSWMTRFFIIFLEIVPVVAKIFFSPPSVYAAKIQAEVDRERRRIEQAASEPLPPLEPQPERRPRPSLGSRLARTLFKKSEPALNNAAAATARSRGHTPAHGNGHHANGHHAHAAKAEPAATPAARAAAEHREPQPRPQPRLVPQPRREGVVVREAAAAGASLAAIPMTNRDRPEPARAAPADAVAAVPAAAVSSAALTNAYFDDRTHPATRPEQAEQRDIEPARSAADAAGQGKGGFSSMNYSLRYGALQSP</sequence>
<feature type="compositionally biased region" description="Basic and acidic residues" evidence="2">
    <location>
        <begin position="598"/>
        <end position="607"/>
    </location>
</feature>
<dbReference type="EMBL" id="QJTI01000026">
    <property type="protein sequence ID" value="PYF01150.1"/>
    <property type="molecule type" value="Genomic_DNA"/>
</dbReference>
<name>A0A318TBL4_9BRAD</name>
<dbReference type="Pfam" id="PF14362">
    <property type="entry name" value="DUF4407"/>
    <property type="match status" value="1"/>
</dbReference>
<protein>
    <submittedName>
        <fullName evidence="4">Uncharacterized protein DUF4407</fullName>
    </submittedName>
</protein>
<feature type="region of interest" description="Disordered" evidence="2">
    <location>
        <begin position="590"/>
        <end position="624"/>
    </location>
</feature>
<keyword evidence="1" id="KW-0175">Coiled coil</keyword>
<proteinExistence type="predicted"/>
<evidence type="ECO:0000256" key="2">
    <source>
        <dbReference type="SAM" id="MobiDB-lite"/>
    </source>
</evidence>
<feature type="compositionally biased region" description="Low complexity" evidence="2">
    <location>
        <begin position="467"/>
        <end position="476"/>
    </location>
</feature>
<keyword evidence="3" id="KW-1133">Transmembrane helix</keyword>
<evidence type="ECO:0000256" key="3">
    <source>
        <dbReference type="SAM" id="Phobius"/>
    </source>
</evidence>
<dbReference type="OrthoDB" id="8135237at2"/>
<evidence type="ECO:0000313" key="4">
    <source>
        <dbReference type="EMBL" id="PYF01150.1"/>
    </source>
</evidence>